<accession>A0A0C9TKQ6</accession>
<dbReference type="InterPro" id="IPR008266">
    <property type="entry name" value="Tyr_kinase_AS"/>
</dbReference>
<dbReference type="GO" id="GO:0005524">
    <property type="term" value="F:ATP binding"/>
    <property type="evidence" value="ECO:0007669"/>
    <property type="project" value="InterPro"/>
</dbReference>
<name>A0A0C9TKQ6_PAXIN</name>
<evidence type="ECO:0000259" key="1">
    <source>
        <dbReference type="PROSITE" id="PS50011"/>
    </source>
</evidence>
<dbReference type="PANTHER" id="PTHR44329">
    <property type="entry name" value="SERINE/THREONINE-PROTEIN KINASE TNNI3K-RELATED"/>
    <property type="match status" value="1"/>
</dbReference>
<reference evidence="3" key="2">
    <citation type="submission" date="2015-01" db="EMBL/GenBank/DDBJ databases">
        <title>Evolutionary Origins and Diversification of the Mycorrhizal Mutualists.</title>
        <authorList>
            <consortium name="DOE Joint Genome Institute"/>
            <consortium name="Mycorrhizal Genomics Consortium"/>
            <person name="Kohler A."/>
            <person name="Kuo A."/>
            <person name="Nagy L.G."/>
            <person name="Floudas D."/>
            <person name="Copeland A."/>
            <person name="Barry K.W."/>
            <person name="Cichocki N."/>
            <person name="Veneault-Fourrey C."/>
            <person name="LaButti K."/>
            <person name="Lindquist E.A."/>
            <person name="Lipzen A."/>
            <person name="Lundell T."/>
            <person name="Morin E."/>
            <person name="Murat C."/>
            <person name="Riley R."/>
            <person name="Ohm R."/>
            <person name="Sun H."/>
            <person name="Tunlid A."/>
            <person name="Henrissat B."/>
            <person name="Grigoriev I.V."/>
            <person name="Hibbett D.S."/>
            <person name="Martin F."/>
        </authorList>
    </citation>
    <scope>NUCLEOTIDE SEQUENCE [LARGE SCALE GENOMIC DNA]</scope>
    <source>
        <strain evidence="3">ATCC 200175</strain>
    </source>
</reference>
<dbReference type="InterPro" id="IPR000719">
    <property type="entry name" value="Prot_kinase_dom"/>
</dbReference>
<proteinExistence type="predicted"/>
<protein>
    <recommendedName>
        <fullName evidence="1">Protein kinase domain-containing protein</fullName>
    </recommendedName>
</protein>
<dbReference type="PROSITE" id="PS50011">
    <property type="entry name" value="PROTEIN_KINASE_DOM"/>
    <property type="match status" value="1"/>
</dbReference>
<reference evidence="2 3" key="1">
    <citation type="submission" date="2014-06" db="EMBL/GenBank/DDBJ databases">
        <authorList>
            <consortium name="DOE Joint Genome Institute"/>
            <person name="Kuo A."/>
            <person name="Kohler A."/>
            <person name="Nagy L.G."/>
            <person name="Floudas D."/>
            <person name="Copeland A."/>
            <person name="Barry K.W."/>
            <person name="Cichocki N."/>
            <person name="Veneault-Fourrey C."/>
            <person name="LaButti K."/>
            <person name="Lindquist E.A."/>
            <person name="Lipzen A."/>
            <person name="Lundell T."/>
            <person name="Morin E."/>
            <person name="Murat C."/>
            <person name="Sun H."/>
            <person name="Tunlid A."/>
            <person name="Henrissat B."/>
            <person name="Grigoriev I.V."/>
            <person name="Hibbett D.S."/>
            <person name="Martin F."/>
            <person name="Nordberg H.P."/>
            <person name="Cantor M.N."/>
            <person name="Hua S.X."/>
        </authorList>
    </citation>
    <scope>NUCLEOTIDE SEQUENCE [LARGE SCALE GENOMIC DNA]</scope>
    <source>
        <strain evidence="2 3">ATCC 200175</strain>
    </source>
</reference>
<feature type="domain" description="Protein kinase" evidence="1">
    <location>
        <begin position="30"/>
        <end position="309"/>
    </location>
</feature>
<dbReference type="Proteomes" id="UP000053647">
    <property type="component" value="Unassembled WGS sequence"/>
</dbReference>
<dbReference type="Gene3D" id="1.10.510.10">
    <property type="entry name" value="Transferase(Phosphotransferase) domain 1"/>
    <property type="match status" value="1"/>
</dbReference>
<evidence type="ECO:0000313" key="2">
    <source>
        <dbReference type="EMBL" id="KIJ07961.1"/>
    </source>
</evidence>
<dbReference type="PROSITE" id="PS00109">
    <property type="entry name" value="PROTEIN_KINASE_TYR"/>
    <property type="match status" value="1"/>
</dbReference>
<sequence>MLSSTSHPTDQYTRLLNSIPYENLTDRIRRQSAFPTAGGGYGDVYKCSLDTGTEIIDVAVKSIRLFTTPDGEDSCRQSKMLCRELSILGRLNHENINILPLYGIAFEFGPFPAIVGPWAQNGTLGDYLTRNPSLPTRERVQLLCEIASGMHYLHSQMVIHGDLTGTNVLIDANGKACLADFGLATIHHEFLGTSFFTSSSRANIRWAAPELFQVPEGEGSQLVLCSEETDVYSYGSLMLQVLSGKVPFFGSNAWQVCTKVALGRRPPRETGWDGQPIPVVYWRFIERCWDVVPSKRPSSSEVLEFIRNQ</sequence>
<evidence type="ECO:0000313" key="3">
    <source>
        <dbReference type="Proteomes" id="UP000053647"/>
    </source>
</evidence>
<dbReference type="InterPro" id="IPR051681">
    <property type="entry name" value="Ser/Thr_Kinases-Pseudokinases"/>
</dbReference>
<dbReference type="OrthoDB" id="346907at2759"/>
<keyword evidence="3" id="KW-1185">Reference proteome</keyword>
<organism evidence="2 3">
    <name type="scientific">Paxillus involutus ATCC 200175</name>
    <dbReference type="NCBI Taxonomy" id="664439"/>
    <lineage>
        <taxon>Eukaryota</taxon>
        <taxon>Fungi</taxon>
        <taxon>Dikarya</taxon>
        <taxon>Basidiomycota</taxon>
        <taxon>Agaricomycotina</taxon>
        <taxon>Agaricomycetes</taxon>
        <taxon>Agaricomycetidae</taxon>
        <taxon>Boletales</taxon>
        <taxon>Paxilineae</taxon>
        <taxon>Paxillaceae</taxon>
        <taxon>Paxillus</taxon>
    </lineage>
</organism>
<dbReference type="InterPro" id="IPR001245">
    <property type="entry name" value="Ser-Thr/Tyr_kinase_cat_dom"/>
</dbReference>
<dbReference type="HOGENOM" id="CLU_000288_7_18_1"/>
<dbReference type="SUPFAM" id="SSF56112">
    <property type="entry name" value="Protein kinase-like (PK-like)"/>
    <property type="match status" value="1"/>
</dbReference>
<gene>
    <name evidence="2" type="ORF">PAXINDRAFT_18870</name>
</gene>
<dbReference type="Pfam" id="PF07714">
    <property type="entry name" value="PK_Tyr_Ser-Thr"/>
    <property type="match status" value="1"/>
</dbReference>
<dbReference type="GO" id="GO:0004674">
    <property type="term" value="F:protein serine/threonine kinase activity"/>
    <property type="evidence" value="ECO:0007669"/>
    <property type="project" value="TreeGrafter"/>
</dbReference>
<dbReference type="InterPro" id="IPR011009">
    <property type="entry name" value="Kinase-like_dom_sf"/>
</dbReference>
<dbReference type="AlphaFoldDB" id="A0A0C9TKQ6"/>
<dbReference type="EMBL" id="KN819736">
    <property type="protein sequence ID" value="KIJ07961.1"/>
    <property type="molecule type" value="Genomic_DNA"/>
</dbReference>